<proteinExistence type="inferred from homology"/>
<dbReference type="EMBL" id="JBHSOW010000098">
    <property type="protein sequence ID" value="MFC5652544.1"/>
    <property type="molecule type" value="Genomic_DNA"/>
</dbReference>
<keyword evidence="4" id="KW-0963">Cytoplasm</keyword>
<evidence type="ECO:0000256" key="7">
    <source>
        <dbReference type="ARBA" id="ARBA00022917"/>
    </source>
</evidence>
<evidence type="ECO:0000256" key="1">
    <source>
        <dbReference type="ARBA" id="ARBA00008226"/>
    </source>
</evidence>
<evidence type="ECO:0000256" key="10">
    <source>
        <dbReference type="NCBIfam" id="TIGR00442"/>
    </source>
</evidence>
<accession>A0ABW0W6B7</accession>
<dbReference type="InterPro" id="IPR045864">
    <property type="entry name" value="aa-tRNA-synth_II/BPL/LPL"/>
</dbReference>
<evidence type="ECO:0000256" key="3">
    <source>
        <dbReference type="ARBA" id="ARBA00017399"/>
    </source>
</evidence>
<evidence type="ECO:0000313" key="12">
    <source>
        <dbReference type="EMBL" id="MFC5652544.1"/>
    </source>
</evidence>
<dbReference type="EC" id="6.1.1.21" evidence="2 10"/>
<evidence type="ECO:0000256" key="4">
    <source>
        <dbReference type="ARBA" id="ARBA00022490"/>
    </source>
</evidence>
<dbReference type="Pfam" id="PF13393">
    <property type="entry name" value="tRNA-synt_His"/>
    <property type="match status" value="1"/>
</dbReference>
<keyword evidence="8" id="KW-0030">Aminoacyl-tRNA synthetase</keyword>
<evidence type="ECO:0000256" key="6">
    <source>
        <dbReference type="ARBA" id="ARBA00022840"/>
    </source>
</evidence>
<protein>
    <recommendedName>
        <fullName evidence="3 10">Histidine--tRNA ligase</fullName>
        <ecNumber evidence="2 10">6.1.1.21</ecNumber>
    </recommendedName>
</protein>
<evidence type="ECO:0000256" key="8">
    <source>
        <dbReference type="ARBA" id="ARBA00023146"/>
    </source>
</evidence>
<evidence type="ECO:0000256" key="5">
    <source>
        <dbReference type="ARBA" id="ARBA00022741"/>
    </source>
</evidence>
<dbReference type="InterPro" id="IPR015807">
    <property type="entry name" value="His-tRNA-ligase"/>
</dbReference>
<dbReference type="SUPFAM" id="SSF55681">
    <property type="entry name" value="Class II aaRS and biotin synthetases"/>
    <property type="match status" value="1"/>
</dbReference>
<dbReference type="Gene3D" id="3.30.930.10">
    <property type="entry name" value="Bira Bifunctional Protein, Domain 2"/>
    <property type="match status" value="1"/>
</dbReference>
<reference evidence="13" key="1">
    <citation type="journal article" date="2019" name="Int. J. Syst. Evol. Microbiol.">
        <title>The Global Catalogue of Microorganisms (GCM) 10K type strain sequencing project: providing services to taxonomists for standard genome sequencing and annotation.</title>
        <authorList>
            <consortium name="The Broad Institute Genomics Platform"/>
            <consortium name="The Broad Institute Genome Sequencing Center for Infectious Disease"/>
            <person name="Wu L."/>
            <person name="Ma J."/>
        </authorList>
    </citation>
    <scope>NUCLEOTIDE SEQUENCE [LARGE SCALE GENOMIC DNA]</scope>
    <source>
        <strain evidence="13">CGMCC 1.3240</strain>
    </source>
</reference>
<name>A0ABW0W6B7_9BACL</name>
<dbReference type="Pfam" id="PF03129">
    <property type="entry name" value="HGTP_anticodon"/>
    <property type="match status" value="1"/>
</dbReference>
<comment type="catalytic activity">
    <reaction evidence="9">
        <text>tRNA(His) + L-histidine + ATP = L-histidyl-tRNA(His) + AMP + diphosphate + H(+)</text>
        <dbReference type="Rhea" id="RHEA:17313"/>
        <dbReference type="Rhea" id="RHEA-COMP:9665"/>
        <dbReference type="Rhea" id="RHEA-COMP:9689"/>
        <dbReference type="ChEBI" id="CHEBI:15378"/>
        <dbReference type="ChEBI" id="CHEBI:30616"/>
        <dbReference type="ChEBI" id="CHEBI:33019"/>
        <dbReference type="ChEBI" id="CHEBI:57595"/>
        <dbReference type="ChEBI" id="CHEBI:78442"/>
        <dbReference type="ChEBI" id="CHEBI:78527"/>
        <dbReference type="ChEBI" id="CHEBI:456215"/>
        <dbReference type="EC" id="6.1.1.21"/>
    </reaction>
</comment>
<evidence type="ECO:0000259" key="11">
    <source>
        <dbReference type="PROSITE" id="PS50862"/>
    </source>
</evidence>
<dbReference type="NCBIfam" id="NF009085">
    <property type="entry name" value="PRK12420.1"/>
    <property type="match status" value="1"/>
</dbReference>
<evidence type="ECO:0000313" key="13">
    <source>
        <dbReference type="Proteomes" id="UP001596047"/>
    </source>
</evidence>
<dbReference type="InterPro" id="IPR036621">
    <property type="entry name" value="Anticodon-bd_dom_sf"/>
</dbReference>
<keyword evidence="5" id="KW-0547">Nucleotide-binding</keyword>
<gene>
    <name evidence="12" type="ORF">ACFPYJ_26180</name>
</gene>
<dbReference type="SUPFAM" id="SSF52954">
    <property type="entry name" value="Class II aaRS ABD-related"/>
    <property type="match status" value="1"/>
</dbReference>
<evidence type="ECO:0000256" key="2">
    <source>
        <dbReference type="ARBA" id="ARBA00012815"/>
    </source>
</evidence>
<comment type="caution">
    <text evidence="12">The sequence shown here is derived from an EMBL/GenBank/DDBJ whole genome shotgun (WGS) entry which is preliminary data.</text>
</comment>
<comment type="similarity">
    <text evidence="1">Belongs to the class-II aminoacyl-tRNA synthetase family.</text>
</comment>
<dbReference type="RefSeq" id="WP_379191185.1">
    <property type="nucleotide sequence ID" value="NZ_JBHSOW010000098.1"/>
</dbReference>
<sequence length="436" mass="47678">MQNVKGTYDYLGPEQALRKSIQSTLEELFELYDFDGMDTTILNELELLTSKYAGGDEIIKEMYQLSDQGERSLALRYDLTIPFAKVIALHPGLEFPYKRYEIGKVFRDGPVKRGRLREFLQCDVDVVGIGGPEAEAELMQLAVEAFRKLDIPIVLKWNNRRFLGEVLESLGIPAEETLSVMLTLDKIAKIGAAGVQNELAGKGVNPQVSEAVLALIGMENPTFEQITASCGIQHKPGALEVVALQQLLQATLLEQTCRFDPFLSRGLSFYTGTVYEIFDASGVHPSSLGGGGRYDNIIGQLVGREDMAYPTVGLSFGMEPIMELLRNRSGSMSAADTSSSTVVVIPIGGDTIPAVLKAAVKLRECGIRTRTDMSGRKLRKSLASIAAKGIRYALLIGESEAELGQVRLKDMKEKTEFAVTIDEAAAIISRETRGEA</sequence>
<evidence type="ECO:0000256" key="9">
    <source>
        <dbReference type="ARBA" id="ARBA00047639"/>
    </source>
</evidence>
<dbReference type="CDD" id="cd00773">
    <property type="entry name" value="HisRS-like_core"/>
    <property type="match status" value="1"/>
</dbReference>
<organism evidence="12 13">
    <name type="scientific">Paenibacillus solisilvae</name>
    <dbReference type="NCBI Taxonomy" id="2486751"/>
    <lineage>
        <taxon>Bacteria</taxon>
        <taxon>Bacillati</taxon>
        <taxon>Bacillota</taxon>
        <taxon>Bacilli</taxon>
        <taxon>Bacillales</taxon>
        <taxon>Paenibacillaceae</taxon>
        <taxon>Paenibacillus</taxon>
    </lineage>
</organism>
<dbReference type="InterPro" id="IPR004154">
    <property type="entry name" value="Anticodon-bd"/>
</dbReference>
<dbReference type="InterPro" id="IPR004516">
    <property type="entry name" value="HisRS/HisZ"/>
</dbReference>
<dbReference type="PIRSF" id="PIRSF001549">
    <property type="entry name" value="His-tRNA_synth"/>
    <property type="match status" value="1"/>
</dbReference>
<dbReference type="PANTHER" id="PTHR11476:SF7">
    <property type="entry name" value="HISTIDINE--TRNA LIGASE"/>
    <property type="match status" value="1"/>
</dbReference>
<dbReference type="PROSITE" id="PS50862">
    <property type="entry name" value="AA_TRNA_LIGASE_II"/>
    <property type="match status" value="1"/>
</dbReference>
<dbReference type="Gene3D" id="3.40.50.800">
    <property type="entry name" value="Anticodon-binding domain"/>
    <property type="match status" value="1"/>
</dbReference>
<dbReference type="NCBIfam" id="TIGR00442">
    <property type="entry name" value="hisS"/>
    <property type="match status" value="1"/>
</dbReference>
<keyword evidence="6" id="KW-0067">ATP-binding</keyword>
<dbReference type="InterPro" id="IPR006195">
    <property type="entry name" value="aa-tRNA-synth_II"/>
</dbReference>
<feature type="domain" description="Aminoacyl-transfer RNA synthetases class-II family profile" evidence="11">
    <location>
        <begin position="1"/>
        <end position="346"/>
    </location>
</feature>
<keyword evidence="13" id="KW-1185">Reference proteome</keyword>
<keyword evidence="7" id="KW-0648">Protein biosynthesis</keyword>
<dbReference type="GO" id="GO:0004821">
    <property type="term" value="F:histidine-tRNA ligase activity"/>
    <property type="evidence" value="ECO:0007669"/>
    <property type="project" value="UniProtKB-EC"/>
</dbReference>
<keyword evidence="12" id="KW-0436">Ligase</keyword>
<dbReference type="InterPro" id="IPR041715">
    <property type="entry name" value="HisRS-like_core"/>
</dbReference>
<dbReference type="Proteomes" id="UP001596047">
    <property type="component" value="Unassembled WGS sequence"/>
</dbReference>
<dbReference type="PANTHER" id="PTHR11476">
    <property type="entry name" value="HISTIDYL-TRNA SYNTHETASE"/>
    <property type="match status" value="1"/>
</dbReference>